<dbReference type="KEGG" id="aca:ACP_2426"/>
<name>C1F1B9_ACIC5</name>
<dbReference type="HOGENOM" id="CLU_878873_0_0_0"/>
<proteinExistence type="predicted"/>
<accession>C1F1B9</accession>
<sequence length="316" mass="33890">MSGERRADSGPLFSQRVVVLVSVAPGHAQTAGERAAAHHADDTNAVVHVPGGASAGPKLAQGARDAIAIRMEDAVIPGTRSLRKIRVIANGIQRGFEYAMLPGLGILRHEHHMAEAVTNLVHKLSERGGVGQVHVGVRFAAVTVAAGDEQHVPLFGQLLHAAILVPVAQAVQFQCMNELAVRRQKVVNALLGFLAANQVKIPNRMIKNDQHVGQRVKSFEQLGQAALIGVCCELVQRLYPGSALIAGQIVDTEVKCLIAAERSCPLDRNRDVARAGDRAQQQRGLNAVVVRNGYQSCQVELLLNLAAFQIKSQNRS</sequence>
<protein>
    <submittedName>
        <fullName evidence="1">Uncharacterized protein</fullName>
    </submittedName>
</protein>
<reference evidence="1" key="1">
    <citation type="journal article" date="2009" name="Appl. Environ. Microbiol.">
        <title>Three genomes from the phylum Acidobacteria provide insight into the lifestyles of these microorganisms in soils.</title>
        <authorList>
            <person name="Ward N.L."/>
            <person name="Challacombe J.F."/>
            <person name="Janssen P.H."/>
            <person name="Henrissat B."/>
            <person name="Coutinho P.M."/>
            <person name="Wu M."/>
            <person name="Xie G."/>
            <person name="Haft D.H."/>
            <person name="Sait M."/>
            <person name="Badger J."/>
            <person name="Barabote R.D."/>
            <person name="Bradley B."/>
            <person name="Brettin T.S."/>
            <person name="Brinkac L.M."/>
            <person name="Bruce D."/>
            <person name="Creasy T."/>
            <person name="Daugherty S.C."/>
            <person name="Davidsen T.M."/>
            <person name="DeBoy R.T."/>
            <person name="Detter J.C."/>
            <person name="Dodson R.J."/>
            <person name="Durkin A.S."/>
            <person name="Ganapathy A."/>
            <person name="Gwinn-Giglio M."/>
            <person name="Han C.S."/>
            <person name="Khouri H."/>
            <person name="Kiss H."/>
            <person name="Kothari S.P."/>
            <person name="Madupu R."/>
            <person name="Nelson K.E."/>
            <person name="Nelson W.C."/>
            <person name="Paulsen I."/>
            <person name="Penn K."/>
            <person name="Ren Q."/>
            <person name="Rosovitz M.J."/>
            <person name="Selengut J.D."/>
            <person name="Shrivastava S."/>
            <person name="Sullivan S.A."/>
            <person name="Tapia R."/>
            <person name="Thompson L.S."/>
            <person name="Watkins K.L."/>
            <person name="Yang Q."/>
            <person name="Yu C."/>
            <person name="Zafar N."/>
            <person name="Zhou L."/>
            <person name="Kuske C.R."/>
        </authorList>
    </citation>
    <scope>NUCLEOTIDE SEQUENCE [LARGE SCALE GENOMIC DNA]</scope>
    <source>
        <strain evidence="1">ATCC 51196</strain>
    </source>
</reference>
<evidence type="ECO:0000313" key="1">
    <source>
        <dbReference type="EMBL" id="ACO32798.1"/>
    </source>
</evidence>
<dbReference type="InParanoid" id="C1F1B9"/>
<gene>
    <name evidence="1" type="ordered locus">ACP_2426</name>
</gene>
<evidence type="ECO:0000313" key="2">
    <source>
        <dbReference type="Proteomes" id="UP000002207"/>
    </source>
</evidence>
<dbReference type="Proteomes" id="UP000002207">
    <property type="component" value="Chromosome"/>
</dbReference>
<keyword evidence="2" id="KW-1185">Reference proteome</keyword>
<dbReference type="AlphaFoldDB" id="C1F1B9"/>
<dbReference type="EMBL" id="CP001472">
    <property type="protein sequence ID" value="ACO32798.1"/>
    <property type="molecule type" value="Genomic_DNA"/>
</dbReference>
<organism evidence="1 2">
    <name type="scientific">Acidobacterium capsulatum (strain ATCC 51196 / DSM 11244 / BCRC 80197 / JCM 7670 / NBRC 15755 / NCIMB 13165 / 161)</name>
    <dbReference type="NCBI Taxonomy" id="240015"/>
    <lineage>
        <taxon>Bacteria</taxon>
        <taxon>Pseudomonadati</taxon>
        <taxon>Acidobacteriota</taxon>
        <taxon>Terriglobia</taxon>
        <taxon>Terriglobales</taxon>
        <taxon>Acidobacteriaceae</taxon>
        <taxon>Acidobacterium</taxon>
    </lineage>
</organism>